<sequence>MKSVIRREKSIQQPPPFKVIEVINLRRPSKSKSLEKKPSEPPITVPEIEREITTQSLRKTTSKAFGMPYNDGSCWWWWWWWTDGYNETATTITRNNHRNGIFCN</sequence>
<dbReference type="EMBL" id="MUJZ01060587">
    <property type="protein sequence ID" value="OTF71521.1"/>
    <property type="molecule type" value="Genomic_DNA"/>
</dbReference>
<name>A0A1Y3ASV2_EURMA</name>
<gene>
    <name evidence="1" type="ORF">BLA29_005902</name>
</gene>
<evidence type="ECO:0000313" key="2">
    <source>
        <dbReference type="Proteomes" id="UP000194236"/>
    </source>
</evidence>
<comment type="caution">
    <text evidence="1">The sequence shown here is derived from an EMBL/GenBank/DDBJ whole genome shotgun (WGS) entry which is preliminary data.</text>
</comment>
<accession>A0A1Y3ASV2</accession>
<dbReference type="AlphaFoldDB" id="A0A1Y3ASV2"/>
<evidence type="ECO:0000313" key="1">
    <source>
        <dbReference type="EMBL" id="OTF71521.1"/>
    </source>
</evidence>
<proteinExistence type="predicted"/>
<organism evidence="1 2">
    <name type="scientific">Euroglyphus maynei</name>
    <name type="common">Mayne's house dust mite</name>
    <dbReference type="NCBI Taxonomy" id="6958"/>
    <lineage>
        <taxon>Eukaryota</taxon>
        <taxon>Metazoa</taxon>
        <taxon>Ecdysozoa</taxon>
        <taxon>Arthropoda</taxon>
        <taxon>Chelicerata</taxon>
        <taxon>Arachnida</taxon>
        <taxon>Acari</taxon>
        <taxon>Acariformes</taxon>
        <taxon>Sarcoptiformes</taxon>
        <taxon>Astigmata</taxon>
        <taxon>Psoroptidia</taxon>
        <taxon>Analgoidea</taxon>
        <taxon>Pyroglyphidae</taxon>
        <taxon>Pyroglyphinae</taxon>
        <taxon>Euroglyphus</taxon>
    </lineage>
</organism>
<dbReference type="Proteomes" id="UP000194236">
    <property type="component" value="Unassembled WGS sequence"/>
</dbReference>
<keyword evidence="2" id="KW-1185">Reference proteome</keyword>
<reference evidence="1 2" key="1">
    <citation type="submission" date="2017-03" db="EMBL/GenBank/DDBJ databases">
        <title>Genome Survey of Euroglyphus maynei.</title>
        <authorList>
            <person name="Arlian L.G."/>
            <person name="Morgan M.S."/>
            <person name="Rider S.D."/>
        </authorList>
    </citation>
    <scope>NUCLEOTIDE SEQUENCE [LARGE SCALE GENOMIC DNA]</scope>
    <source>
        <strain evidence="1">Arlian Lab</strain>
        <tissue evidence="1">Whole body</tissue>
    </source>
</reference>
<protein>
    <submittedName>
        <fullName evidence="1">Uncharacterized protein</fullName>
    </submittedName>
</protein>